<evidence type="ECO:0000256" key="3">
    <source>
        <dbReference type="ARBA" id="ARBA00012000"/>
    </source>
</evidence>
<dbReference type="InterPro" id="IPR051912">
    <property type="entry name" value="Alkylbase_DNA_Glycosylase/TA"/>
</dbReference>
<evidence type="ECO:0000256" key="2">
    <source>
        <dbReference type="ARBA" id="ARBA00010817"/>
    </source>
</evidence>
<evidence type="ECO:0000256" key="1">
    <source>
        <dbReference type="ARBA" id="ARBA00000086"/>
    </source>
</evidence>
<dbReference type="PANTHER" id="PTHR43003:SF5">
    <property type="entry name" value="DNA-3-METHYLADENINE GLYCOSYLASE"/>
    <property type="match status" value="1"/>
</dbReference>
<gene>
    <name evidence="7" type="ORF">AN926_02340</name>
</gene>
<dbReference type="InterPro" id="IPR003265">
    <property type="entry name" value="HhH-GPD_domain"/>
</dbReference>
<dbReference type="GO" id="GO:0008725">
    <property type="term" value="F:DNA-3-methyladenine glycosylase activity"/>
    <property type="evidence" value="ECO:0007669"/>
    <property type="project" value="TreeGrafter"/>
</dbReference>
<dbReference type="RefSeq" id="WP_015716100.1">
    <property type="nucleotide sequence ID" value="NZ_DAHVNI010000044.1"/>
</dbReference>
<accession>A0A0N0IRJ0</accession>
<organism evidence="7 8">
    <name type="scientific">Thermus scotoductus</name>
    <dbReference type="NCBI Taxonomy" id="37636"/>
    <lineage>
        <taxon>Bacteria</taxon>
        <taxon>Thermotogati</taxon>
        <taxon>Deinococcota</taxon>
        <taxon>Deinococci</taxon>
        <taxon>Thermales</taxon>
        <taxon>Thermaceae</taxon>
        <taxon>Thermus</taxon>
    </lineage>
</organism>
<name>A0A0N0IRJ0_THESC</name>
<dbReference type="SMART" id="SM00478">
    <property type="entry name" value="ENDO3c"/>
    <property type="match status" value="1"/>
</dbReference>
<evidence type="ECO:0000259" key="6">
    <source>
        <dbReference type="SMART" id="SM00478"/>
    </source>
</evidence>
<dbReference type="EMBL" id="LJJR01000005">
    <property type="protein sequence ID" value="KPD32708.1"/>
    <property type="molecule type" value="Genomic_DNA"/>
</dbReference>
<dbReference type="Pfam" id="PF00730">
    <property type="entry name" value="HhH-GPD"/>
    <property type="match status" value="1"/>
</dbReference>
<comment type="similarity">
    <text evidence="2">Belongs to the alkylbase DNA glycosidase AlkA family.</text>
</comment>
<evidence type="ECO:0000313" key="8">
    <source>
        <dbReference type="Proteomes" id="UP000053099"/>
    </source>
</evidence>
<dbReference type="Proteomes" id="UP000053099">
    <property type="component" value="Unassembled WGS sequence"/>
</dbReference>
<dbReference type="SUPFAM" id="SSF48150">
    <property type="entry name" value="DNA-glycosylase"/>
    <property type="match status" value="1"/>
</dbReference>
<dbReference type="GO" id="GO:0043916">
    <property type="term" value="F:DNA-7-methylguanine glycosylase activity"/>
    <property type="evidence" value="ECO:0007669"/>
    <property type="project" value="TreeGrafter"/>
</dbReference>
<comment type="catalytic activity">
    <reaction evidence="1">
        <text>Hydrolysis of alkylated DNA, releasing 3-methyladenine, 3-methylguanine, 7-methylguanine and 7-methyladenine.</text>
        <dbReference type="EC" id="3.2.2.21"/>
    </reaction>
</comment>
<evidence type="ECO:0000256" key="4">
    <source>
        <dbReference type="ARBA" id="ARBA00022763"/>
    </source>
</evidence>
<dbReference type="GO" id="GO:0032131">
    <property type="term" value="F:alkylated DNA binding"/>
    <property type="evidence" value="ECO:0007669"/>
    <property type="project" value="TreeGrafter"/>
</dbReference>
<keyword evidence="4" id="KW-0227">DNA damage</keyword>
<dbReference type="GO" id="GO:0006307">
    <property type="term" value="P:DNA alkylation repair"/>
    <property type="evidence" value="ECO:0007669"/>
    <property type="project" value="TreeGrafter"/>
</dbReference>
<dbReference type="GO" id="GO:0032993">
    <property type="term" value="C:protein-DNA complex"/>
    <property type="evidence" value="ECO:0007669"/>
    <property type="project" value="TreeGrafter"/>
</dbReference>
<sequence length="183" mass="20456">MFEHPVLAEFYRRFGPAPFLPHAAPREEPFKVLAESIVAQQLSGKAAAAISARLWSRVEPHPEALLQVSPAILRQAGLSHAKAQALRDLAARSLEGLLDGLDSLEDEAVKERLLQVRGIGPWTVDMFLMFGLRRPDVWPVGDLGLRRAAKALFDVEALGLPAFGEPFRPYRSHLAWYLWRTLD</sequence>
<dbReference type="EC" id="3.2.2.21" evidence="3"/>
<comment type="caution">
    <text evidence="7">The sequence shown here is derived from an EMBL/GenBank/DDBJ whole genome shotgun (WGS) entry which is preliminary data.</text>
</comment>
<proteinExistence type="inferred from homology"/>
<dbReference type="InterPro" id="IPR011257">
    <property type="entry name" value="DNA_glycosylase"/>
</dbReference>
<feature type="domain" description="HhH-GPD" evidence="6">
    <location>
        <begin position="38"/>
        <end position="183"/>
    </location>
</feature>
<evidence type="ECO:0000313" key="7">
    <source>
        <dbReference type="EMBL" id="KPD32708.1"/>
    </source>
</evidence>
<evidence type="ECO:0000256" key="5">
    <source>
        <dbReference type="ARBA" id="ARBA00023204"/>
    </source>
</evidence>
<dbReference type="FunFam" id="1.10.340.30:FF:000004">
    <property type="entry name" value="DNA-3-methyladenine glycosylase II"/>
    <property type="match status" value="1"/>
</dbReference>
<dbReference type="GO" id="GO:0006285">
    <property type="term" value="P:base-excision repair, AP site formation"/>
    <property type="evidence" value="ECO:0007669"/>
    <property type="project" value="TreeGrafter"/>
</dbReference>
<dbReference type="PANTHER" id="PTHR43003">
    <property type="entry name" value="DNA-3-METHYLADENINE GLYCOSYLASE"/>
    <property type="match status" value="1"/>
</dbReference>
<dbReference type="Gene3D" id="1.10.1670.40">
    <property type="match status" value="1"/>
</dbReference>
<keyword evidence="5" id="KW-0234">DNA repair</keyword>
<protein>
    <recommendedName>
        <fullName evidence="3">DNA-3-methyladenine glycosylase II</fullName>
        <ecNumber evidence="3">3.2.2.21</ecNumber>
    </recommendedName>
</protein>
<keyword evidence="7" id="KW-0326">Glycosidase</keyword>
<dbReference type="Gene3D" id="1.10.340.30">
    <property type="entry name" value="Hypothetical protein, domain 2"/>
    <property type="match status" value="1"/>
</dbReference>
<dbReference type="CDD" id="cd00056">
    <property type="entry name" value="ENDO3c"/>
    <property type="match status" value="1"/>
</dbReference>
<keyword evidence="7" id="KW-0378">Hydrolase</keyword>
<dbReference type="PATRIC" id="fig|37636.3.peg.2086"/>
<dbReference type="GO" id="GO:0005737">
    <property type="term" value="C:cytoplasm"/>
    <property type="evidence" value="ECO:0007669"/>
    <property type="project" value="TreeGrafter"/>
</dbReference>
<reference evidence="7 8" key="1">
    <citation type="submission" date="2015-09" db="EMBL/GenBank/DDBJ databases">
        <title>Draft genome sequence of Thermus scotoductus strain K1 isolated from a geothermal spring in Nagorno-Karabakh, Armenia.</title>
        <authorList>
            <person name="Saghatelyan A."/>
            <person name="Poghosyan L."/>
            <person name="Panosyan H."/>
            <person name="Birkeland N.-K."/>
        </authorList>
    </citation>
    <scope>NUCLEOTIDE SEQUENCE [LARGE SCALE GENOMIC DNA]</scope>
    <source>
        <strain evidence="7 8">K1</strain>
    </source>
</reference>
<dbReference type="AlphaFoldDB" id="A0A0N0IRJ0"/>